<dbReference type="OMA" id="DHSCWYA"/>
<evidence type="ECO:0000313" key="3">
    <source>
        <dbReference type="Proteomes" id="UP000019132"/>
    </source>
</evidence>
<name>K3WXA5_GLOUD</name>
<reference evidence="2" key="3">
    <citation type="submission" date="2015-02" db="UniProtKB">
        <authorList>
            <consortium name="EnsemblProtists"/>
        </authorList>
    </citation>
    <scope>IDENTIFICATION</scope>
    <source>
        <strain evidence="2">DAOM BR144</strain>
    </source>
</reference>
<sequence>MMMKAPSREVRFTAAQQAVVTLEKIRVQGTFMVVNVLLLLLILYTSYRFPSKYMRVTGECESNWLALDSKQGSHEIICCDAKNGFHGVPCYKGMDLTHVLSSTQGAWVIPMTALVFNYVAMILGPNASLPRVRVLVRRALLYLFLMLMRTFVLYVGLNEIERRLVRVFVGDHDHSCWYAPLRRNKRCLPHFDHSDHVVLLISHYLAISIFEWFALSIESPMRTVKKIVLQCWILLIAFIATYTLFFTASFFHSAMENIVALLVAQVCIMLPLYLLSQDRFAKVKALQLKYFVLPPVDGLKAE</sequence>
<dbReference type="InParanoid" id="K3WXA5"/>
<proteinExistence type="predicted"/>
<keyword evidence="1" id="KW-1133">Transmembrane helix</keyword>
<organism evidence="2 3">
    <name type="scientific">Globisporangium ultimum (strain ATCC 200006 / CBS 805.95 / DAOM BR144)</name>
    <name type="common">Pythium ultimum</name>
    <dbReference type="NCBI Taxonomy" id="431595"/>
    <lineage>
        <taxon>Eukaryota</taxon>
        <taxon>Sar</taxon>
        <taxon>Stramenopiles</taxon>
        <taxon>Oomycota</taxon>
        <taxon>Peronosporomycetes</taxon>
        <taxon>Pythiales</taxon>
        <taxon>Pythiaceae</taxon>
        <taxon>Globisporangium</taxon>
    </lineage>
</organism>
<dbReference type="AlphaFoldDB" id="K3WXA5"/>
<dbReference type="eggNOG" id="ENOG502S0JX">
    <property type="taxonomic scope" value="Eukaryota"/>
</dbReference>
<keyword evidence="3" id="KW-1185">Reference proteome</keyword>
<feature type="transmembrane region" description="Helical" evidence="1">
    <location>
        <begin position="29"/>
        <end position="47"/>
    </location>
</feature>
<feature type="transmembrane region" description="Helical" evidence="1">
    <location>
        <begin position="257"/>
        <end position="275"/>
    </location>
</feature>
<keyword evidence="1" id="KW-0812">Transmembrane</keyword>
<dbReference type="EMBL" id="GL376615">
    <property type="status" value="NOT_ANNOTATED_CDS"/>
    <property type="molecule type" value="Genomic_DNA"/>
</dbReference>
<accession>K3WXA5</accession>
<reference evidence="3" key="1">
    <citation type="journal article" date="2010" name="Genome Biol.">
        <title>Genome sequence of the necrotrophic plant pathogen Pythium ultimum reveals original pathogenicity mechanisms and effector repertoire.</title>
        <authorList>
            <person name="Levesque C.A."/>
            <person name="Brouwer H."/>
            <person name="Cano L."/>
            <person name="Hamilton J.P."/>
            <person name="Holt C."/>
            <person name="Huitema E."/>
            <person name="Raffaele S."/>
            <person name="Robideau G.P."/>
            <person name="Thines M."/>
            <person name="Win J."/>
            <person name="Zerillo M.M."/>
            <person name="Beakes G.W."/>
            <person name="Boore J.L."/>
            <person name="Busam D."/>
            <person name="Dumas B."/>
            <person name="Ferriera S."/>
            <person name="Fuerstenberg S.I."/>
            <person name="Gachon C.M."/>
            <person name="Gaulin E."/>
            <person name="Govers F."/>
            <person name="Grenville-Briggs L."/>
            <person name="Horner N."/>
            <person name="Hostetler J."/>
            <person name="Jiang R.H."/>
            <person name="Johnson J."/>
            <person name="Krajaejun T."/>
            <person name="Lin H."/>
            <person name="Meijer H.J."/>
            <person name="Moore B."/>
            <person name="Morris P."/>
            <person name="Phuntmart V."/>
            <person name="Puiu D."/>
            <person name="Shetty J."/>
            <person name="Stajich J.E."/>
            <person name="Tripathy S."/>
            <person name="Wawra S."/>
            <person name="van West P."/>
            <person name="Whitty B.R."/>
            <person name="Coutinho P.M."/>
            <person name="Henrissat B."/>
            <person name="Martin F."/>
            <person name="Thomas P.D."/>
            <person name="Tyler B.M."/>
            <person name="De Vries R.P."/>
            <person name="Kamoun S."/>
            <person name="Yandell M."/>
            <person name="Tisserat N."/>
            <person name="Buell C.R."/>
        </authorList>
    </citation>
    <scope>NUCLEOTIDE SEQUENCE</scope>
    <source>
        <strain evidence="3">DAOM:BR144</strain>
    </source>
</reference>
<evidence type="ECO:0000313" key="2">
    <source>
        <dbReference type="EnsemblProtists" id="PYU1_T009603"/>
    </source>
</evidence>
<feature type="transmembrane region" description="Helical" evidence="1">
    <location>
        <begin position="197"/>
        <end position="215"/>
    </location>
</feature>
<dbReference type="EnsemblProtists" id="PYU1_T009603">
    <property type="protein sequence ID" value="PYU1_T009603"/>
    <property type="gene ID" value="PYU1_G009585"/>
</dbReference>
<protein>
    <submittedName>
        <fullName evidence="2">Uncharacterized protein</fullName>
    </submittedName>
</protein>
<feature type="transmembrane region" description="Helical" evidence="1">
    <location>
        <begin position="139"/>
        <end position="157"/>
    </location>
</feature>
<dbReference type="HOGENOM" id="CLU_922784_0_0_1"/>
<dbReference type="Proteomes" id="UP000019132">
    <property type="component" value="Unassembled WGS sequence"/>
</dbReference>
<keyword evidence="1" id="KW-0472">Membrane</keyword>
<feature type="transmembrane region" description="Helical" evidence="1">
    <location>
        <begin position="107"/>
        <end position="127"/>
    </location>
</feature>
<reference evidence="3" key="2">
    <citation type="submission" date="2010-04" db="EMBL/GenBank/DDBJ databases">
        <authorList>
            <person name="Buell R."/>
            <person name="Hamilton J."/>
            <person name="Hostetler J."/>
        </authorList>
    </citation>
    <scope>NUCLEOTIDE SEQUENCE [LARGE SCALE GENOMIC DNA]</scope>
    <source>
        <strain evidence="3">DAOM:BR144</strain>
    </source>
</reference>
<dbReference type="VEuPathDB" id="FungiDB:PYU1_G009585"/>
<evidence type="ECO:0000256" key="1">
    <source>
        <dbReference type="SAM" id="Phobius"/>
    </source>
</evidence>
<feature type="transmembrane region" description="Helical" evidence="1">
    <location>
        <begin position="227"/>
        <end position="251"/>
    </location>
</feature>